<dbReference type="InterPro" id="IPR011240">
    <property type="entry name" value="Pesterase_YunD"/>
</dbReference>
<dbReference type="RefSeq" id="WP_275472091.1">
    <property type="nucleotide sequence ID" value="NZ_JAPDSH010000007.1"/>
</dbReference>
<dbReference type="InterPro" id="IPR004843">
    <property type="entry name" value="Calcineurin-like_PHP"/>
</dbReference>
<evidence type="ECO:0000256" key="2">
    <source>
        <dbReference type="RuleBase" id="RU362119"/>
    </source>
</evidence>
<dbReference type="PANTHER" id="PTHR11575:SF23">
    <property type="entry name" value="5-NUCLEOTIDASE FAMILY PROTEIN"/>
    <property type="match status" value="1"/>
</dbReference>
<dbReference type="InterPro" id="IPR029052">
    <property type="entry name" value="Metallo-depent_PP-like"/>
</dbReference>
<protein>
    <submittedName>
        <fullName evidence="5">5'-nucleotidase C-terminal domain-containing protein</fullName>
    </submittedName>
</protein>
<feature type="domain" description="Calcineurin-like phosphoesterase" evidence="3">
    <location>
        <begin position="5"/>
        <end position="205"/>
    </location>
</feature>
<evidence type="ECO:0000313" key="5">
    <source>
        <dbReference type="EMBL" id="MDF0480528.1"/>
    </source>
</evidence>
<dbReference type="SUPFAM" id="SSF55816">
    <property type="entry name" value="5'-nucleotidase (syn. UDP-sugar hydrolase), C-terminal domain"/>
    <property type="match status" value="1"/>
</dbReference>
<dbReference type="InterPro" id="IPR008334">
    <property type="entry name" value="5'-Nucleotdase_C"/>
</dbReference>
<comment type="caution">
    <text evidence="5">The sequence shown here is derived from an EMBL/GenBank/DDBJ whole genome shotgun (WGS) entry which is preliminary data.</text>
</comment>
<keyword evidence="6" id="KW-1185">Reference proteome</keyword>
<name>A0ABT5X3E5_9ENTE</name>
<comment type="similarity">
    <text evidence="2">Belongs to the 5'-nucleotidase family.</text>
</comment>
<sequence length="460" mass="51839">MEEIRLINTNDLHSHFENWPKIRRYFNQQQQLSENEGHTTISIDLGDFSDRVHPLTEATNGQANTMLMNQANYDLATIGNNEGIGNSQKDLNHLYDKAEFTVVLGNVKDIKTGKQPDWAKPYEIIESKEGTKLGFIGLTAPYPLTYNPSGWDILTVAESLPPLLNELTPQVDVIILLSHLGLPTDREIAKHYPEISVILGAHTHHLLENGETIGETLLTGAGKFGRYIGETRLQIKDKQVIAKETLAIPISTLPEIESDEFEISEYWQKGEILLSETRLADLTEPLNLTDPNKDYETLGSVCLEALKEEAGTEVALLNTGLFLGALGKGEVNALMLHRCLPHPIHLVRVTLKGKDLLKFLTSIEEQRSKLKEHPIVGMGFRGKVFGEIIYSGITKNEEKQFLWLGQKVDPKRDYTFTTVDHLVFIKYFPVLLAKGKIDFLFPAFLRQVLGQYLQTHYSIE</sequence>
<evidence type="ECO:0000256" key="1">
    <source>
        <dbReference type="ARBA" id="ARBA00022729"/>
    </source>
</evidence>
<dbReference type="Proteomes" id="UP001147148">
    <property type="component" value="Unassembled WGS sequence"/>
</dbReference>
<evidence type="ECO:0000313" key="6">
    <source>
        <dbReference type="Proteomes" id="UP001147148"/>
    </source>
</evidence>
<proteinExistence type="inferred from homology"/>
<gene>
    <name evidence="5" type="ORF">OL233_09560</name>
</gene>
<evidence type="ECO:0000259" key="3">
    <source>
        <dbReference type="Pfam" id="PF00149"/>
    </source>
</evidence>
<dbReference type="InterPro" id="IPR006179">
    <property type="entry name" value="5_nucleotidase/apyrase"/>
</dbReference>
<dbReference type="Pfam" id="PF02872">
    <property type="entry name" value="5_nucleotid_C"/>
    <property type="match status" value="1"/>
</dbReference>
<evidence type="ECO:0000259" key="4">
    <source>
        <dbReference type="Pfam" id="PF02872"/>
    </source>
</evidence>
<dbReference type="Gene3D" id="3.60.21.10">
    <property type="match status" value="1"/>
</dbReference>
<dbReference type="InterPro" id="IPR036907">
    <property type="entry name" value="5'-Nucleotdase_C_sf"/>
</dbReference>
<dbReference type="PRINTS" id="PR01607">
    <property type="entry name" value="APYRASEFAMLY"/>
</dbReference>
<dbReference type="PIRSF" id="PIRSF036361">
    <property type="entry name" value="YunD"/>
    <property type="match status" value="1"/>
</dbReference>
<organism evidence="5 6">
    <name type="scientific">Vagococcus proximus</name>
    <dbReference type="NCBI Taxonomy" id="2991417"/>
    <lineage>
        <taxon>Bacteria</taxon>
        <taxon>Bacillati</taxon>
        <taxon>Bacillota</taxon>
        <taxon>Bacilli</taxon>
        <taxon>Lactobacillales</taxon>
        <taxon>Enterococcaceae</taxon>
        <taxon>Vagococcus</taxon>
    </lineage>
</organism>
<keyword evidence="1" id="KW-0732">Signal</keyword>
<dbReference type="PANTHER" id="PTHR11575">
    <property type="entry name" value="5'-NUCLEOTIDASE-RELATED"/>
    <property type="match status" value="1"/>
</dbReference>
<dbReference type="Gene3D" id="3.90.780.10">
    <property type="entry name" value="5'-Nucleotidase, C-terminal domain"/>
    <property type="match status" value="1"/>
</dbReference>
<reference evidence="5" key="1">
    <citation type="submission" date="2022-10" db="EMBL/GenBank/DDBJ databases">
        <title>Vagococcus sp. isolated from poultry meat.</title>
        <authorList>
            <person name="Johansson P."/>
            <person name="Bjorkroth J."/>
        </authorList>
    </citation>
    <scope>NUCLEOTIDE SEQUENCE</scope>
    <source>
        <strain evidence="5">PNs007</strain>
    </source>
</reference>
<dbReference type="EMBL" id="JAPDSH010000007">
    <property type="protein sequence ID" value="MDF0480528.1"/>
    <property type="molecule type" value="Genomic_DNA"/>
</dbReference>
<accession>A0ABT5X3E5</accession>
<keyword evidence="2" id="KW-0547">Nucleotide-binding</keyword>
<dbReference type="Pfam" id="PF00149">
    <property type="entry name" value="Metallophos"/>
    <property type="match status" value="1"/>
</dbReference>
<keyword evidence="2" id="KW-0378">Hydrolase</keyword>
<dbReference type="CDD" id="cd00845">
    <property type="entry name" value="MPP_UshA_N_like"/>
    <property type="match status" value="1"/>
</dbReference>
<feature type="domain" description="5'-Nucleotidase C-terminal" evidence="4">
    <location>
        <begin position="295"/>
        <end position="422"/>
    </location>
</feature>
<dbReference type="SUPFAM" id="SSF56300">
    <property type="entry name" value="Metallo-dependent phosphatases"/>
    <property type="match status" value="1"/>
</dbReference>